<feature type="transmembrane region" description="Helical" evidence="1">
    <location>
        <begin position="802"/>
        <end position="833"/>
    </location>
</feature>
<dbReference type="Proteomes" id="UP000241426">
    <property type="component" value="Unassembled WGS sequence"/>
</dbReference>
<sequence length="911" mass="100627">MNSVQKIFRIVVGVMSALMLSFSAFSEDEGDDVFGKYEVIPSPDIGVEMLSFSMPNAVSYALFNPLLISAAKHAQNKLKSDGNLETMAARYKIEGANGGEILTPYSTYFGDNWKNTVLGKMGFKKKSSSGDDSVTDVKEGALAFIDSFSFEKGLYYFNSILWYAAGFFFGFSVFRIAWVMMSTEDNNKAWKKLIMIIPSLAIAYFAIRPTSIGLTFGQEFLVMAFLVSNFIASLVVRTTVLFLPFIDQSVSDRVESMVFQHGNTINKESDTVSNHLQGLLDQTKSMVNQSAADIVIDEMIIDYAYNARGLLLTFDDTPSSLASRMTRTSGDEDLSYAEVRGRFENAKAHNPAAHFLNVDNAAMCIGSSDWLFRGKSSIRKDCVELFKFAHIPNNNFDVTSELSVLKNAKEAGIASLSELDHSYKIAVEDRVAEMKELICSKIPEKHDRVTSSFCLNKRKSPIFSSFRGDTAPNSIKDIVNYTSFNKDNQLWKTVKSLYRKGAFVAYSTEKVANEKTVTIYDRGFLSLPYSVLTAMTKRHSSVTVLTNNSASGMSSAINKVAGGAVSKPNIEAFLDYINAAKSEFGCHYNDKFCGSGYVFSEDRFKDDSNYYSPYVNFDMYFSGIGALITKGSSNASSGDDRSILSFVMGKRKDSDMGACVKSFGRECQKFNGSTPFSKTKEMGSTYFIPAAYLYIATEVIDNVNRTLGLATPPQLLFLSNVLGLYTLLCVCLNYMGVFLFVAYSLRIFISCIIRLFVSLLAQPITAIIFLISGFSELKIDDENSTTSKTFVAAFIRSLVDCIALGVAMIVSLVLILVSQALISAMLSIFIFAFQSQGNFGGIGVAVGSLIFHLLLPLSMLWCIWMCSKLIPYLFEKLTDFVDDNSGVKTDLGNDLVTAFKTILIPSNLLPK</sequence>
<proteinExistence type="predicted"/>
<reference evidence="2 3" key="1">
    <citation type="submission" date="2018-01" db="EMBL/GenBank/DDBJ databases">
        <title>Whole genome sequencing of Histamine producing bacteria.</title>
        <authorList>
            <person name="Butler K."/>
        </authorList>
    </citation>
    <scope>NUCLEOTIDE SEQUENCE [LARGE SCALE GENOMIC DNA]</scope>
    <source>
        <strain evidence="2 3">FS-7.2</strain>
    </source>
</reference>
<keyword evidence="1" id="KW-0472">Membrane</keyword>
<protein>
    <submittedName>
        <fullName evidence="2">Uncharacterized protein</fullName>
    </submittedName>
</protein>
<evidence type="ECO:0000313" key="3">
    <source>
        <dbReference type="Proteomes" id="UP000241426"/>
    </source>
</evidence>
<organism evidence="2 3">
    <name type="scientific">Photobacterium kishitanii</name>
    <dbReference type="NCBI Taxonomy" id="318456"/>
    <lineage>
        <taxon>Bacteria</taxon>
        <taxon>Pseudomonadati</taxon>
        <taxon>Pseudomonadota</taxon>
        <taxon>Gammaproteobacteria</taxon>
        <taxon>Vibrionales</taxon>
        <taxon>Vibrionaceae</taxon>
        <taxon>Photobacterium</taxon>
    </lineage>
</organism>
<name>A0A2T3KMD4_9GAMM</name>
<feature type="transmembrane region" description="Helical" evidence="1">
    <location>
        <begin position="193"/>
        <end position="214"/>
    </location>
</feature>
<dbReference type="EMBL" id="PYNF01000002">
    <property type="protein sequence ID" value="PSV00967.1"/>
    <property type="molecule type" value="Genomic_DNA"/>
</dbReference>
<evidence type="ECO:0000313" key="2">
    <source>
        <dbReference type="EMBL" id="PSV00967.1"/>
    </source>
</evidence>
<keyword evidence="1" id="KW-0812">Transmembrane</keyword>
<feature type="transmembrane region" description="Helical" evidence="1">
    <location>
        <begin position="715"/>
        <end position="741"/>
    </location>
</feature>
<dbReference type="AlphaFoldDB" id="A0A2T3KMD4"/>
<feature type="transmembrane region" description="Helical" evidence="1">
    <location>
        <begin position="220"/>
        <end position="243"/>
    </location>
</feature>
<evidence type="ECO:0000256" key="1">
    <source>
        <dbReference type="SAM" id="Phobius"/>
    </source>
</evidence>
<accession>A0A2T3KMD4</accession>
<feature type="transmembrane region" description="Helical" evidence="1">
    <location>
        <begin position="747"/>
        <end position="771"/>
    </location>
</feature>
<comment type="caution">
    <text evidence="2">The sequence shown here is derived from an EMBL/GenBank/DDBJ whole genome shotgun (WGS) entry which is preliminary data.</text>
</comment>
<gene>
    <name evidence="2" type="ORF">C9J27_02780</name>
</gene>
<feature type="transmembrane region" description="Helical" evidence="1">
    <location>
        <begin position="839"/>
        <end position="864"/>
    </location>
</feature>
<feature type="transmembrane region" description="Helical" evidence="1">
    <location>
        <begin position="7"/>
        <end position="25"/>
    </location>
</feature>
<keyword evidence="1" id="KW-1133">Transmembrane helix</keyword>
<feature type="transmembrane region" description="Helical" evidence="1">
    <location>
        <begin position="160"/>
        <end position="181"/>
    </location>
</feature>